<dbReference type="PANTHER" id="PTHR46093">
    <property type="entry name" value="ACYL-COA-BINDING DOMAIN-CONTAINING PROTEIN 5"/>
    <property type="match status" value="1"/>
</dbReference>
<dbReference type="InterPro" id="IPR011043">
    <property type="entry name" value="Gal_Oxase/kelch_b-propeller"/>
</dbReference>
<keyword evidence="1" id="KW-0880">Kelch repeat</keyword>
<sequence length="333" mass="35556">MSASAPWAALKTSVHEGSKAPKARGGHTTTLVEKNLLVQGGQQHKNAGVFEYFSCNPTVLDTETHTWFEPRVALGKGPIARAYHTTTRVGGELFLFGGSTQKNGDCITGVLGDMPVFDLVRMAWDTKDVRGRKPRARFMHSAALSDGKLFVFGGSDGKKSLSDVSVLDVATMLWSMPNCSGGLSMGLQAHSCTLAGDKLYIVGGMNVSIDEHGHSFIKYSSDVFTLNLVTMDWQRLRRRGEQPTGRAYHGAAVVGNFLVLLGGWSGQVEQVDTISTLDLDGMGTWATVTVPGQPPAGVYGHTATVIGSNILIFGGWDGVSPLATVNVLDTTKL</sequence>
<dbReference type="EMBL" id="JWZX01003130">
    <property type="protein sequence ID" value="KOO24059.1"/>
    <property type="molecule type" value="Genomic_DNA"/>
</dbReference>
<dbReference type="Proteomes" id="UP000037460">
    <property type="component" value="Unassembled WGS sequence"/>
</dbReference>
<dbReference type="Pfam" id="PF24681">
    <property type="entry name" value="Kelch_KLHDC2_KLHL20_DRC7"/>
    <property type="match status" value="2"/>
</dbReference>
<evidence type="ECO:0000256" key="2">
    <source>
        <dbReference type="ARBA" id="ARBA00022737"/>
    </source>
</evidence>
<reference evidence="4" key="1">
    <citation type="journal article" date="2015" name="PLoS Genet.">
        <title>Genome Sequence and Transcriptome Analyses of Chrysochromulina tobin: Metabolic Tools for Enhanced Algal Fitness in the Prominent Order Prymnesiales (Haptophyceae).</title>
        <authorList>
            <person name="Hovde B.T."/>
            <person name="Deodato C.R."/>
            <person name="Hunsperger H.M."/>
            <person name="Ryken S.A."/>
            <person name="Yost W."/>
            <person name="Jha R.K."/>
            <person name="Patterson J."/>
            <person name="Monnat R.J. Jr."/>
            <person name="Barlow S.B."/>
            <person name="Starkenburg S.R."/>
            <person name="Cattolico R.A."/>
        </authorList>
    </citation>
    <scope>NUCLEOTIDE SEQUENCE</scope>
    <source>
        <strain evidence="4">CCMP291</strain>
    </source>
</reference>
<keyword evidence="4" id="KW-1185">Reference proteome</keyword>
<dbReference type="InterPro" id="IPR015915">
    <property type="entry name" value="Kelch-typ_b-propeller"/>
</dbReference>
<keyword evidence="2" id="KW-0677">Repeat</keyword>
<evidence type="ECO:0000313" key="3">
    <source>
        <dbReference type="EMBL" id="KOO24059.1"/>
    </source>
</evidence>
<dbReference type="PANTHER" id="PTHR46093:SF3">
    <property type="entry name" value="ACYL-COA-BINDING DOMAIN-CONTAINING PROTEIN 4"/>
    <property type="match status" value="1"/>
</dbReference>
<gene>
    <name evidence="3" type="ORF">Ctob_007629</name>
</gene>
<name>A0A0M0JBW4_9EUKA</name>
<accession>A0A0M0JBW4</accession>
<proteinExistence type="predicted"/>
<evidence type="ECO:0000256" key="1">
    <source>
        <dbReference type="ARBA" id="ARBA00022441"/>
    </source>
</evidence>
<comment type="caution">
    <text evidence="3">The sequence shown here is derived from an EMBL/GenBank/DDBJ whole genome shotgun (WGS) entry which is preliminary data.</text>
</comment>
<dbReference type="Gene3D" id="2.120.10.80">
    <property type="entry name" value="Kelch-type beta propeller"/>
    <property type="match status" value="2"/>
</dbReference>
<dbReference type="AlphaFoldDB" id="A0A0M0JBW4"/>
<dbReference type="SUPFAM" id="SSF50965">
    <property type="entry name" value="Galactose oxidase, central domain"/>
    <property type="match status" value="2"/>
</dbReference>
<protein>
    <submittedName>
        <fullName evidence="3">Kelch repeat</fullName>
    </submittedName>
</protein>
<evidence type="ECO:0000313" key="4">
    <source>
        <dbReference type="Proteomes" id="UP000037460"/>
    </source>
</evidence>
<organism evidence="3 4">
    <name type="scientific">Chrysochromulina tobinii</name>
    <dbReference type="NCBI Taxonomy" id="1460289"/>
    <lineage>
        <taxon>Eukaryota</taxon>
        <taxon>Haptista</taxon>
        <taxon>Haptophyta</taxon>
        <taxon>Prymnesiophyceae</taxon>
        <taxon>Prymnesiales</taxon>
        <taxon>Chrysochromulinaceae</taxon>
        <taxon>Chrysochromulina</taxon>
    </lineage>
</organism>
<dbReference type="OrthoDB" id="194079at2759"/>